<dbReference type="HOGENOM" id="CLU_025854_0_0_4"/>
<evidence type="ECO:0000256" key="5">
    <source>
        <dbReference type="PIRNR" id="PIRNR000410"/>
    </source>
</evidence>
<feature type="binding site" evidence="6">
    <location>
        <begin position="250"/>
        <end position="251"/>
    </location>
    <ligand>
        <name>S-adenosyl-L-methionine</name>
        <dbReference type="ChEBI" id="CHEBI:59789"/>
    </ligand>
</feature>
<dbReference type="Gene3D" id="1.10.155.10">
    <property type="entry name" value="Chemotaxis receptor methyltransferase CheR, N-terminal domain"/>
    <property type="match status" value="1"/>
</dbReference>
<dbReference type="PROSITE" id="PS50123">
    <property type="entry name" value="CHER"/>
    <property type="match status" value="1"/>
</dbReference>
<comment type="function">
    <text evidence="5">Methylation of the membrane-bound methyl-accepting chemotaxis proteins (MCP) to form gamma-glutamyl methyl ester residues in MCP.</text>
</comment>
<dbReference type="Gene3D" id="3.40.50.150">
    <property type="entry name" value="Vaccinia Virus protein VP39"/>
    <property type="match status" value="1"/>
</dbReference>
<keyword evidence="3 5" id="KW-0808">Transferase</keyword>
<dbReference type="SMART" id="SM00138">
    <property type="entry name" value="MeTrc"/>
    <property type="match status" value="1"/>
</dbReference>
<dbReference type="EMBL" id="CP006704">
    <property type="protein sequence ID" value="AIJ44685.1"/>
    <property type="molecule type" value="Genomic_DNA"/>
</dbReference>
<dbReference type="KEGG" id="ctes:O987_02485"/>
<dbReference type="InterPro" id="IPR050903">
    <property type="entry name" value="Bact_Chemotaxis_MeTrfase"/>
</dbReference>
<reference evidence="9 10" key="1">
    <citation type="journal article" date="2014" name="Genome Announc.">
        <title>Complete Genome Sequence of Polychlorinated Biphenyl Degrader Comamonas testosteroni TK102 (NBRC 109938).</title>
        <authorList>
            <person name="Fukuda K."/>
            <person name="Hosoyama A."/>
            <person name="Tsuchikane K."/>
            <person name="Ohji S."/>
            <person name="Yamazoe A."/>
            <person name="Fujita N."/>
            <person name="Shintani M."/>
            <person name="Kimbara K."/>
        </authorList>
    </citation>
    <scope>NUCLEOTIDE SEQUENCE [LARGE SCALE GENOMIC DNA]</scope>
    <source>
        <strain evidence="9">TK102</strain>
    </source>
</reference>
<feature type="region of interest" description="Disordered" evidence="7">
    <location>
        <begin position="1"/>
        <end position="28"/>
    </location>
</feature>
<comment type="catalytic activity">
    <reaction evidence="1 5">
        <text>L-glutamyl-[protein] + S-adenosyl-L-methionine = [protein]-L-glutamate 5-O-methyl ester + S-adenosyl-L-homocysteine</text>
        <dbReference type="Rhea" id="RHEA:24452"/>
        <dbReference type="Rhea" id="RHEA-COMP:10208"/>
        <dbReference type="Rhea" id="RHEA-COMP:10311"/>
        <dbReference type="ChEBI" id="CHEBI:29973"/>
        <dbReference type="ChEBI" id="CHEBI:57856"/>
        <dbReference type="ChEBI" id="CHEBI:59789"/>
        <dbReference type="ChEBI" id="CHEBI:82795"/>
        <dbReference type="EC" id="2.1.1.80"/>
    </reaction>
</comment>
<accession>A0A076PM02</accession>
<feature type="binding site" evidence="6">
    <location>
        <position position="150"/>
    </location>
    <ligand>
        <name>S-adenosyl-L-methionine</name>
        <dbReference type="ChEBI" id="CHEBI:59789"/>
    </ligand>
</feature>
<dbReference type="GO" id="GO:0008983">
    <property type="term" value="F:protein-glutamate O-methyltransferase activity"/>
    <property type="evidence" value="ECO:0007669"/>
    <property type="project" value="UniProtKB-EC"/>
</dbReference>
<dbReference type="Pfam" id="PF01739">
    <property type="entry name" value="CheR"/>
    <property type="match status" value="1"/>
</dbReference>
<feature type="domain" description="CheR-type methyltransferase" evidence="8">
    <location>
        <begin position="33"/>
        <end position="304"/>
    </location>
</feature>
<protein>
    <recommendedName>
        <fullName evidence="5">Chemotaxis protein methyltransferase</fullName>
        <ecNumber evidence="5">2.1.1.80</ecNumber>
    </recommendedName>
</protein>
<dbReference type="InterPro" id="IPR029063">
    <property type="entry name" value="SAM-dependent_MTases_sf"/>
</dbReference>
<dbReference type="EC" id="2.1.1.80" evidence="5"/>
<dbReference type="PIRSF" id="PIRSF000410">
    <property type="entry name" value="CheR"/>
    <property type="match status" value="1"/>
</dbReference>
<organism evidence="9 10">
    <name type="scientific">Comamonas testosteroni TK102</name>
    <dbReference type="NCBI Taxonomy" id="1392005"/>
    <lineage>
        <taxon>Bacteria</taxon>
        <taxon>Pseudomonadati</taxon>
        <taxon>Pseudomonadota</taxon>
        <taxon>Betaproteobacteria</taxon>
        <taxon>Burkholderiales</taxon>
        <taxon>Comamonadaceae</taxon>
        <taxon>Comamonas</taxon>
    </lineage>
</organism>
<dbReference type="InterPro" id="IPR022642">
    <property type="entry name" value="CheR_C"/>
</dbReference>
<dbReference type="SUPFAM" id="SSF53335">
    <property type="entry name" value="S-adenosyl-L-methionine-dependent methyltransferases"/>
    <property type="match status" value="1"/>
</dbReference>
<dbReference type="PRINTS" id="PR00996">
    <property type="entry name" value="CHERMTFRASE"/>
</dbReference>
<feature type="binding site" evidence="6">
    <location>
        <position position="174"/>
    </location>
    <ligand>
        <name>S-adenosyl-L-methionine</name>
        <dbReference type="ChEBI" id="CHEBI:59789"/>
    </ligand>
</feature>
<dbReference type="Pfam" id="PF03705">
    <property type="entry name" value="CheR_N"/>
    <property type="match status" value="1"/>
</dbReference>
<evidence type="ECO:0000256" key="6">
    <source>
        <dbReference type="PIRSR" id="PIRSR000410-1"/>
    </source>
</evidence>
<dbReference type="RefSeq" id="WP_043370720.1">
    <property type="nucleotide sequence ID" value="NZ_CP006704.1"/>
</dbReference>
<keyword evidence="4 5" id="KW-0949">S-adenosyl-L-methionine</keyword>
<evidence type="ECO:0000256" key="1">
    <source>
        <dbReference type="ARBA" id="ARBA00001541"/>
    </source>
</evidence>
<dbReference type="AlphaFoldDB" id="A0A076PM02"/>
<feature type="binding site" evidence="6">
    <location>
        <position position="112"/>
    </location>
    <ligand>
        <name>S-adenosyl-L-methionine</name>
        <dbReference type="ChEBI" id="CHEBI:59789"/>
    </ligand>
</feature>
<keyword evidence="2 5" id="KW-0489">Methyltransferase</keyword>
<dbReference type="PANTHER" id="PTHR24422:SF19">
    <property type="entry name" value="CHEMOTAXIS PROTEIN METHYLTRANSFERASE"/>
    <property type="match status" value="1"/>
</dbReference>
<feature type="binding site" evidence="6">
    <location>
        <begin position="232"/>
        <end position="233"/>
    </location>
    <ligand>
        <name>S-adenosyl-L-methionine</name>
        <dbReference type="ChEBI" id="CHEBI:59789"/>
    </ligand>
</feature>
<evidence type="ECO:0000256" key="7">
    <source>
        <dbReference type="SAM" id="MobiDB-lite"/>
    </source>
</evidence>
<evidence type="ECO:0000259" key="8">
    <source>
        <dbReference type="PROSITE" id="PS50123"/>
    </source>
</evidence>
<sequence length="304" mass="34590">MLNLGRNASFAASPARPEQDEEALPGGMSGPLAQGREFVWSNRDFARVQTLIYKRAGISLHDGKHAMVYSRLSRRLRETGHESFVSYLDWLESINDGPEWQEFVNALTTNLTSFFREQHHFDILAQHLRSHKPGGNGWKVWCSAASTGEEPYSILMTAVESLGASASFQLMASDIDSRVLETASRGVYRAENLKGVSTERLHRFFLRGRSANSGMVRVKPELRRMVDFLNVNLIAGDWPFRETFDIVFCRNVMIYFDAPTQRRVLERIHQVMRPGGLLFVGHAENFSDSRDLFALKGKTVYERQ</sequence>
<dbReference type="CDD" id="cd02440">
    <property type="entry name" value="AdoMet_MTases"/>
    <property type="match status" value="1"/>
</dbReference>
<feature type="binding site" evidence="6">
    <location>
        <position position="116"/>
    </location>
    <ligand>
        <name>S-adenosyl-L-methionine</name>
        <dbReference type="ChEBI" id="CHEBI:59789"/>
    </ligand>
</feature>
<dbReference type="InterPro" id="IPR000780">
    <property type="entry name" value="CheR_MeTrfase"/>
</dbReference>
<dbReference type="Proteomes" id="UP000028782">
    <property type="component" value="Chromosome"/>
</dbReference>
<dbReference type="SUPFAM" id="SSF47757">
    <property type="entry name" value="Chemotaxis receptor methyltransferase CheR, N-terminal domain"/>
    <property type="match status" value="1"/>
</dbReference>
<dbReference type="InterPro" id="IPR036804">
    <property type="entry name" value="CheR_N_sf"/>
</dbReference>
<evidence type="ECO:0000256" key="2">
    <source>
        <dbReference type="ARBA" id="ARBA00022603"/>
    </source>
</evidence>
<dbReference type="GO" id="GO:0032259">
    <property type="term" value="P:methylation"/>
    <property type="evidence" value="ECO:0007669"/>
    <property type="project" value="UniProtKB-KW"/>
</dbReference>
<name>A0A076PM02_COMTE</name>
<evidence type="ECO:0000256" key="4">
    <source>
        <dbReference type="ARBA" id="ARBA00022691"/>
    </source>
</evidence>
<evidence type="ECO:0000256" key="3">
    <source>
        <dbReference type="ARBA" id="ARBA00022679"/>
    </source>
</evidence>
<dbReference type="PANTHER" id="PTHR24422">
    <property type="entry name" value="CHEMOTAXIS PROTEIN METHYLTRANSFERASE"/>
    <property type="match status" value="1"/>
</dbReference>
<evidence type="ECO:0000313" key="9">
    <source>
        <dbReference type="EMBL" id="AIJ44685.1"/>
    </source>
</evidence>
<evidence type="ECO:0000313" key="10">
    <source>
        <dbReference type="Proteomes" id="UP000028782"/>
    </source>
</evidence>
<gene>
    <name evidence="9" type="ORF">O987_02485</name>
</gene>
<proteinExistence type="predicted"/>
<dbReference type="InterPro" id="IPR022641">
    <property type="entry name" value="CheR_N"/>
</dbReference>
<feature type="binding site" evidence="6">
    <location>
        <position position="110"/>
    </location>
    <ligand>
        <name>S-adenosyl-L-methionine</name>
        <dbReference type="ChEBI" id="CHEBI:59789"/>
    </ligand>
</feature>
<dbReference type="InterPro" id="IPR026024">
    <property type="entry name" value="Chemotaxis_MeTrfase_CheR"/>
</dbReference>